<dbReference type="AlphaFoldDB" id="A0A0D0TXF4"/>
<feature type="region of interest" description="Disordered" evidence="9">
    <location>
        <begin position="148"/>
        <end position="212"/>
    </location>
</feature>
<dbReference type="Proteomes" id="UP000053392">
    <property type="component" value="Unassembled WGS sequence"/>
</dbReference>
<feature type="region of interest" description="Disordered" evidence="9">
    <location>
        <begin position="264"/>
        <end position="285"/>
    </location>
</feature>
<dbReference type="GO" id="GO:0003712">
    <property type="term" value="F:transcription coregulator activity"/>
    <property type="evidence" value="ECO:0007669"/>
    <property type="project" value="InterPro"/>
</dbReference>
<evidence type="ECO:0000256" key="4">
    <source>
        <dbReference type="ARBA" id="ARBA00023015"/>
    </source>
</evidence>
<organism evidence="10 11">
    <name type="scientific">Cryptococcus deuterogattii Ram5</name>
    <dbReference type="NCBI Taxonomy" id="1296110"/>
    <lineage>
        <taxon>Eukaryota</taxon>
        <taxon>Fungi</taxon>
        <taxon>Dikarya</taxon>
        <taxon>Basidiomycota</taxon>
        <taxon>Agaricomycotina</taxon>
        <taxon>Tremellomycetes</taxon>
        <taxon>Tremellales</taxon>
        <taxon>Cryptococcaceae</taxon>
        <taxon>Cryptococcus</taxon>
        <taxon>Cryptococcus gattii species complex</taxon>
    </lineage>
</organism>
<accession>A0A0D0TXF4</accession>
<keyword evidence="6 8" id="KW-0539">Nucleus</keyword>
<keyword evidence="5 8" id="KW-0804">Transcription</keyword>
<reference evidence="10 11" key="1">
    <citation type="submission" date="2015-01" db="EMBL/GenBank/DDBJ databases">
        <title>The Genome Sequence of Cryptococcus gattii Ram5.</title>
        <authorList>
            <consortium name="The Broad Institute Genomics Platform"/>
            <person name="Cuomo C."/>
            <person name="Litvintseva A."/>
            <person name="Chen Y."/>
            <person name="Heitman J."/>
            <person name="Sun S."/>
            <person name="Springer D."/>
            <person name="Dromer F."/>
            <person name="Young S."/>
            <person name="Zeng Q."/>
            <person name="Gargeya S."/>
            <person name="Abouelleil A."/>
            <person name="Alvarado L."/>
            <person name="Chapman S.B."/>
            <person name="Gainer-Dewar J."/>
            <person name="Goldberg J."/>
            <person name="Griggs A."/>
            <person name="Gujja S."/>
            <person name="Hansen M."/>
            <person name="Howarth C."/>
            <person name="Imamovic A."/>
            <person name="Larimer J."/>
            <person name="Murphy C."/>
            <person name="Naylor J."/>
            <person name="Pearson M."/>
            <person name="Priest M."/>
            <person name="Roberts A."/>
            <person name="Saif S."/>
            <person name="Shea T."/>
            <person name="Sykes S."/>
            <person name="Wortman J."/>
            <person name="Nusbaum C."/>
            <person name="Birren B."/>
        </authorList>
    </citation>
    <scope>NUCLEOTIDE SEQUENCE [LARGE SCALE GENOMIC DNA]</scope>
    <source>
        <strain evidence="10 11">Ram5</strain>
    </source>
</reference>
<comment type="subunit">
    <text evidence="8">Component of the Mediator complex.</text>
</comment>
<evidence type="ECO:0000313" key="10">
    <source>
        <dbReference type="EMBL" id="KIR40543.1"/>
    </source>
</evidence>
<evidence type="ECO:0000256" key="9">
    <source>
        <dbReference type="SAM" id="MobiDB-lite"/>
    </source>
</evidence>
<dbReference type="Pfam" id="PF04934">
    <property type="entry name" value="Med6"/>
    <property type="match status" value="1"/>
</dbReference>
<comment type="subcellular location">
    <subcellularLocation>
        <location evidence="1 8">Nucleus</location>
    </subcellularLocation>
</comment>
<sequence length="364" mass="38930">MAQQVEEIEQDLSHIHWSWPEAIAANPARSLATPDLAMDYFAYSPFWDSKSNNNVLRTQRRIENPAYGHAEEKVELNAFMSGFEYVVAHSLPPDLFVIHRREVESSGKRDRITGAWFILHEKIYQCPTLFDVMSTRLKNATSLISKTLGTLSENRPPANPRTTTLWRSIPSSVPSQPDGAPSPSSNQANPDGEKQDGSLSVSSPLNRSDGKALPAGPDWHLFHALQATRASLASLETLAKTPAQTTNPREELKNIEIAMGSQLGGQNQSLSGKGPNVNGGTASVRSTSIPSVPKYSANHPNSVTGLISRIWSVAVYLGISTAATSTMEAGGSLLKSSGGDKSAPIAGSTVGASSALAGQAGRFQ</sequence>
<dbReference type="GO" id="GO:0016592">
    <property type="term" value="C:mediator complex"/>
    <property type="evidence" value="ECO:0007669"/>
    <property type="project" value="InterPro"/>
</dbReference>
<keyword evidence="4 8" id="KW-0805">Transcription regulation</keyword>
<evidence type="ECO:0000256" key="5">
    <source>
        <dbReference type="ARBA" id="ARBA00023163"/>
    </source>
</evidence>
<evidence type="ECO:0000256" key="2">
    <source>
        <dbReference type="ARBA" id="ARBA00007526"/>
    </source>
</evidence>
<dbReference type="OrthoDB" id="344220at2759"/>
<protein>
    <recommendedName>
        <fullName evidence="3 8">Mediator of RNA polymerase II transcription subunit 6</fullName>
    </recommendedName>
    <alternativeName>
        <fullName evidence="7 8">Mediator complex subunit 6</fullName>
    </alternativeName>
</protein>
<feature type="compositionally biased region" description="Polar residues" evidence="9">
    <location>
        <begin position="160"/>
        <end position="175"/>
    </location>
</feature>
<comment type="function">
    <text evidence="8">Component of the Mediator complex, a coactivator involved in the regulated transcription of nearly all RNA polymerase II-dependent genes. Mediator functions as a bridge to convey information from gene-specific regulatory proteins to the basal RNA polymerase II transcription machinery. Mediator is recruited to promoters by direct interactions with regulatory proteins and serves as a scaffold for the assembly of a functional preinitiation complex with RNA polymerase II and the general transcription factors.</text>
</comment>
<dbReference type="HOGENOM" id="CLU_897192_0_0_1"/>
<evidence type="ECO:0000256" key="6">
    <source>
        <dbReference type="ARBA" id="ARBA00023242"/>
    </source>
</evidence>
<dbReference type="InterPro" id="IPR007018">
    <property type="entry name" value="Mediator_Med6"/>
</dbReference>
<comment type="similarity">
    <text evidence="2 8">Belongs to the Mediator complex subunit 6 family.</text>
</comment>
<keyword evidence="8" id="KW-0010">Activator</keyword>
<dbReference type="Gene3D" id="3.10.450.580">
    <property type="entry name" value="Mediator complex, subunit Med6"/>
    <property type="match status" value="1"/>
</dbReference>
<evidence type="ECO:0000256" key="8">
    <source>
        <dbReference type="RuleBase" id="RU364143"/>
    </source>
</evidence>
<evidence type="ECO:0000256" key="7">
    <source>
        <dbReference type="ARBA" id="ARBA00031259"/>
    </source>
</evidence>
<proteinExistence type="inferred from homology"/>
<evidence type="ECO:0000256" key="1">
    <source>
        <dbReference type="ARBA" id="ARBA00004123"/>
    </source>
</evidence>
<name>A0A0D0TXF4_9TREE</name>
<dbReference type="GO" id="GO:0006357">
    <property type="term" value="P:regulation of transcription by RNA polymerase II"/>
    <property type="evidence" value="ECO:0007669"/>
    <property type="project" value="InterPro"/>
</dbReference>
<feature type="region of interest" description="Disordered" evidence="9">
    <location>
        <begin position="331"/>
        <end position="364"/>
    </location>
</feature>
<dbReference type="PANTHER" id="PTHR13104">
    <property type="entry name" value="MED-6-RELATED"/>
    <property type="match status" value="1"/>
</dbReference>
<gene>
    <name evidence="8" type="primary">MED6</name>
    <name evidence="10" type="ORF">I313_03190</name>
</gene>
<dbReference type="InterPro" id="IPR038566">
    <property type="entry name" value="Mediator_Med6_sf"/>
</dbReference>
<feature type="compositionally biased region" description="Polar residues" evidence="9">
    <location>
        <begin position="197"/>
        <end position="206"/>
    </location>
</feature>
<evidence type="ECO:0000256" key="3">
    <source>
        <dbReference type="ARBA" id="ARBA00020634"/>
    </source>
</evidence>
<keyword evidence="11" id="KW-1185">Reference proteome</keyword>
<dbReference type="EMBL" id="KN847902">
    <property type="protein sequence ID" value="KIR40543.1"/>
    <property type="molecule type" value="Genomic_DNA"/>
</dbReference>
<feature type="compositionally biased region" description="Low complexity" evidence="9">
    <location>
        <begin position="331"/>
        <end position="342"/>
    </location>
</feature>
<evidence type="ECO:0000313" key="11">
    <source>
        <dbReference type="Proteomes" id="UP000053392"/>
    </source>
</evidence>